<feature type="signal peptide" evidence="1">
    <location>
        <begin position="1"/>
        <end position="22"/>
    </location>
</feature>
<dbReference type="Proteomes" id="UP000177480">
    <property type="component" value="Unassembled WGS sequence"/>
</dbReference>
<dbReference type="STRING" id="1802114.A2719_00335"/>
<dbReference type="EMBL" id="MHNK01000013">
    <property type="protein sequence ID" value="OGZ43574.1"/>
    <property type="molecule type" value="Genomic_DNA"/>
</dbReference>
<name>A0A1G2FZR2_9BACT</name>
<protein>
    <submittedName>
        <fullName evidence="2">Uncharacterized protein</fullName>
    </submittedName>
</protein>
<evidence type="ECO:0000313" key="3">
    <source>
        <dbReference type="Proteomes" id="UP000177480"/>
    </source>
</evidence>
<evidence type="ECO:0000256" key="1">
    <source>
        <dbReference type="SAM" id="SignalP"/>
    </source>
</evidence>
<sequence length="206" mass="23367">MYRRALLAIIGILFLTTNSALAWSGRVDSGWNNKISGAEFWQANNDPVCATTNVVQMWTGNQVLFDASNPPPNKKFSWLYISLYTRDCSGYTSNQMYLFADLMKKPADKNDKFTPEEFAQDGNLRVNMTMRDYYTGEFHKVRVDMTIRGGTLSLYTFETVDWGYAIMYSFPTAEASLRVDNMPVLTDALSTPGSGYTEATTYVEHR</sequence>
<comment type="caution">
    <text evidence="2">The sequence shown here is derived from an EMBL/GenBank/DDBJ whole genome shotgun (WGS) entry which is preliminary data.</text>
</comment>
<feature type="chain" id="PRO_5009582919" evidence="1">
    <location>
        <begin position="23"/>
        <end position="206"/>
    </location>
</feature>
<accession>A0A1G2FZR2</accession>
<keyword evidence="1" id="KW-0732">Signal</keyword>
<proteinExistence type="predicted"/>
<reference evidence="2 3" key="1">
    <citation type="journal article" date="2016" name="Nat. Commun.">
        <title>Thousands of microbial genomes shed light on interconnected biogeochemical processes in an aquifer system.</title>
        <authorList>
            <person name="Anantharaman K."/>
            <person name="Brown C.T."/>
            <person name="Hug L.A."/>
            <person name="Sharon I."/>
            <person name="Castelle C.J."/>
            <person name="Probst A.J."/>
            <person name="Thomas B.C."/>
            <person name="Singh A."/>
            <person name="Wilkins M.J."/>
            <person name="Karaoz U."/>
            <person name="Brodie E.L."/>
            <person name="Williams K.H."/>
            <person name="Hubbard S.S."/>
            <person name="Banfield J.F."/>
        </authorList>
    </citation>
    <scope>NUCLEOTIDE SEQUENCE [LARGE SCALE GENOMIC DNA]</scope>
</reference>
<dbReference type="AlphaFoldDB" id="A0A1G2FZR2"/>
<organism evidence="2 3">
    <name type="scientific">Candidatus Ryanbacteria bacterium RIFCSPHIGHO2_01_FULL_45_22</name>
    <dbReference type="NCBI Taxonomy" id="1802114"/>
    <lineage>
        <taxon>Bacteria</taxon>
        <taxon>Candidatus Ryaniibacteriota</taxon>
    </lineage>
</organism>
<gene>
    <name evidence="2" type="ORF">A2719_00335</name>
</gene>
<evidence type="ECO:0000313" key="2">
    <source>
        <dbReference type="EMBL" id="OGZ43574.1"/>
    </source>
</evidence>